<keyword evidence="1" id="KW-1003">Cell membrane</keyword>
<evidence type="ECO:0000313" key="14">
    <source>
        <dbReference type="EMBL" id="VEG73430.1"/>
    </source>
</evidence>
<keyword evidence="5 10" id="KW-0378">Hydrolase</keyword>
<accession>A0A3S4SRP6</accession>
<dbReference type="InterPro" id="IPR001915">
    <property type="entry name" value="Peptidase_M48"/>
</dbReference>
<evidence type="ECO:0000256" key="10">
    <source>
        <dbReference type="RuleBase" id="RU003983"/>
    </source>
</evidence>
<evidence type="ECO:0000256" key="2">
    <source>
        <dbReference type="ARBA" id="ARBA00022670"/>
    </source>
</evidence>
<evidence type="ECO:0000256" key="11">
    <source>
        <dbReference type="SAM" id="MobiDB-lite"/>
    </source>
</evidence>
<dbReference type="GO" id="GO:0046872">
    <property type="term" value="F:metal ion binding"/>
    <property type="evidence" value="ECO:0007669"/>
    <property type="project" value="UniProtKB-KW"/>
</dbReference>
<comment type="cofactor">
    <cofactor evidence="10">
        <name>Zn(2+)</name>
        <dbReference type="ChEBI" id="CHEBI:29105"/>
    </cofactor>
    <text evidence="10">Binds 1 zinc ion per subunit.</text>
</comment>
<dbReference type="GO" id="GO:0004222">
    <property type="term" value="F:metalloendopeptidase activity"/>
    <property type="evidence" value="ECO:0007669"/>
    <property type="project" value="InterPro"/>
</dbReference>
<sequence length="438" mass="46580">MLIVAAVLAALIYLTWIVLLVWLSQGPAVEPGTMPAKIHELVTGTTGMELLAILPVLPFFVWVGRAMLYARARANAVQMSPTQFPEGYRMVVEAAQSFGLRRVPDAYVALGNGSINAFASGHGFRRFVTINSDLFEVGGSARDPEALRFIIGHEVGHIAAGHTSYLRSFLSQILVYIPVLGQAFSRAQEYTADNHGFATAPKGAAATMAVLAGGKYLGAQVNAHALAERAVREKGLWVHLAAWGASHPLLTWRMHALRDRSAPGRLMIRPRDTAAWFPPFQPSGHELSAIWPTPAQVLAHMDACRPQVQAEEQFGRYPGVEYSTPRDTLRWASPVPVPRGPAALASPAASEPTSTTGYGYTPGGHMVSFSQSGATPTGGTTPPSGLRQHGEPSSPSRAEQPAPSPDCAPQAADQAADQADPAAPAPPAQDGEQEGRQG</sequence>
<dbReference type="STRING" id="1278298.GCA_000428685_02307"/>
<evidence type="ECO:0000259" key="13">
    <source>
        <dbReference type="Pfam" id="PF01435"/>
    </source>
</evidence>
<evidence type="ECO:0000313" key="15">
    <source>
        <dbReference type="Proteomes" id="UP000276899"/>
    </source>
</evidence>
<dbReference type="CDD" id="cd07325">
    <property type="entry name" value="M48_Ste24p_like"/>
    <property type="match status" value="1"/>
</dbReference>
<feature type="compositionally biased region" description="Low complexity" evidence="11">
    <location>
        <begin position="370"/>
        <end position="385"/>
    </location>
</feature>
<evidence type="ECO:0000256" key="8">
    <source>
        <dbReference type="ARBA" id="ARBA00023049"/>
    </source>
</evidence>
<keyword evidence="2 10" id="KW-0645">Protease</keyword>
<feature type="transmembrane region" description="Helical" evidence="12">
    <location>
        <begin position="52"/>
        <end position="70"/>
    </location>
</feature>
<reference evidence="14 15" key="1">
    <citation type="submission" date="2018-12" db="EMBL/GenBank/DDBJ databases">
        <authorList>
            <consortium name="Pathogen Informatics"/>
        </authorList>
    </citation>
    <scope>NUCLEOTIDE SEQUENCE [LARGE SCALE GENOMIC DNA]</scope>
    <source>
        <strain evidence="14 15">NCTC11923</strain>
    </source>
</reference>
<keyword evidence="8 10" id="KW-0482">Metalloprotease</keyword>
<dbReference type="KEGG" id="asla:NCTC11923_00035"/>
<dbReference type="Gene3D" id="3.30.2010.10">
    <property type="entry name" value="Metalloproteases ('zincins'), catalytic domain"/>
    <property type="match status" value="1"/>
</dbReference>
<proteinExistence type="inferred from homology"/>
<dbReference type="AlphaFoldDB" id="A0A3S4SRP6"/>
<name>A0A3S4SRP6_9ACTO</name>
<feature type="domain" description="Peptidase M48" evidence="13">
    <location>
        <begin position="89"/>
        <end position="170"/>
    </location>
</feature>
<keyword evidence="3 12" id="KW-0812">Transmembrane</keyword>
<gene>
    <name evidence="14" type="ORF">NCTC11923_00035</name>
</gene>
<dbReference type="GO" id="GO:0006508">
    <property type="term" value="P:proteolysis"/>
    <property type="evidence" value="ECO:0007669"/>
    <property type="project" value="UniProtKB-KW"/>
</dbReference>
<feature type="compositionally biased region" description="Low complexity" evidence="11">
    <location>
        <begin position="342"/>
        <end position="359"/>
    </location>
</feature>
<evidence type="ECO:0000256" key="6">
    <source>
        <dbReference type="ARBA" id="ARBA00022833"/>
    </source>
</evidence>
<dbReference type="EMBL" id="LR134363">
    <property type="protein sequence ID" value="VEG73430.1"/>
    <property type="molecule type" value="Genomic_DNA"/>
</dbReference>
<dbReference type="PANTHER" id="PTHR43221:SF2">
    <property type="entry name" value="PROTEASE HTPX HOMOLOG"/>
    <property type="match status" value="1"/>
</dbReference>
<feature type="region of interest" description="Disordered" evidence="11">
    <location>
        <begin position="342"/>
        <end position="438"/>
    </location>
</feature>
<evidence type="ECO:0000256" key="3">
    <source>
        <dbReference type="ARBA" id="ARBA00022692"/>
    </source>
</evidence>
<feature type="compositionally biased region" description="Low complexity" evidence="11">
    <location>
        <begin position="405"/>
        <end position="422"/>
    </location>
</feature>
<dbReference type="Pfam" id="PF01435">
    <property type="entry name" value="Peptidase_M48"/>
    <property type="match status" value="1"/>
</dbReference>
<evidence type="ECO:0000256" key="9">
    <source>
        <dbReference type="ARBA" id="ARBA00023136"/>
    </source>
</evidence>
<comment type="similarity">
    <text evidence="10">Belongs to the peptidase M48 family.</text>
</comment>
<dbReference type="PANTHER" id="PTHR43221">
    <property type="entry name" value="PROTEASE HTPX"/>
    <property type="match status" value="1"/>
</dbReference>
<evidence type="ECO:0000256" key="1">
    <source>
        <dbReference type="ARBA" id="ARBA00022475"/>
    </source>
</evidence>
<keyword evidence="15" id="KW-1185">Reference proteome</keyword>
<protein>
    <submittedName>
        <fullName evidence="14">Zn-dependent protease, contains TPR repeats</fullName>
    </submittedName>
</protein>
<keyword evidence="6 10" id="KW-0862">Zinc</keyword>
<evidence type="ECO:0000256" key="7">
    <source>
        <dbReference type="ARBA" id="ARBA00022989"/>
    </source>
</evidence>
<evidence type="ECO:0000256" key="12">
    <source>
        <dbReference type="SAM" id="Phobius"/>
    </source>
</evidence>
<keyword evidence="7 12" id="KW-1133">Transmembrane helix</keyword>
<keyword evidence="4" id="KW-0479">Metal-binding</keyword>
<evidence type="ECO:0000256" key="5">
    <source>
        <dbReference type="ARBA" id="ARBA00022801"/>
    </source>
</evidence>
<dbReference type="Proteomes" id="UP000276899">
    <property type="component" value="Chromosome"/>
</dbReference>
<evidence type="ECO:0000256" key="4">
    <source>
        <dbReference type="ARBA" id="ARBA00022723"/>
    </source>
</evidence>
<keyword evidence="9 12" id="KW-0472">Membrane</keyword>
<dbReference type="InterPro" id="IPR050083">
    <property type="entry name" value="HtpX_protease"/>
</dbReference>
<organism evidence="14 15">
    <name type="scientific">Actinomyces slackii</name>
    <dbReference type="NCBI Taxonomy" id="52774"/>
    <lineage>
        <taxon>Bacteria</taxon>
        <taxon>Bacillati</taxon>
        <taxon>Actinomycetota</taxon>
        <taxon>Actinomycetes</taxon>
        <taxon>Actinomycetales</taxon>
        <taxon>Actinomycetaceae</taxon>
        <taxon>Actinomyces</taxon>
    </lineage>
</organism>